<keyword evidence="4" id="KW-0997">Cell inner membrane</keyword>
<feature type="transmembrane region" description="Helical" evidence="8">
    <location>
        <begin position="134"/>
        <end position="151"/>
    </location>
</feature>
<name>A0A6J7IMT9_9ZZZZ</name>
<dbReference type="CDD" id="cd06579">
    <property type="entry name" value="TM_PBP1_transp_AraH_like"/>
    <property type="match status" value="1"/>
</dbReference>
<evidence type="ECO:0000256" key="6">
    <source>
        <dbReference type="ARBA" id="ARBA00022989"/>
    </source>
</evidence>
<dbReference type="Pfam" id="PF02653">
    <property type="entry name" value="BPD_transp_2"/>
    <property type="match status" value="1"/>
</dbReference>
<proteinExistence type="predicted"/>
<feature type="transmembrane region" description="Helical" evidence="8">
    <location>
        <begin position="51"/>
        <end position="72"/>
    </location>
</feature>
<evidence type="ECO:0000256" key="1">
    <source>
        <dbReference type="ARBA" id="ARBA00004651"/>
    </source>
</evidence>
<comment type="subcellular location">
    <subcellularLocation>
        <location evidence="1">Cell membrane</location>
        <topology evidence="1">Multi-pass membrane protein</topology>
    </subcellularLocation>
</comment>
<evidence type="ECO:0000256" key="8">
    <source>
        <dbReference type="SAM" id="Phobius"/>
    </source>
</evidence>
<evidence type="ECO:0000256" key="2">
    <source>
        <dbReference type="ARBA" id="ARBA00022448"/>
    </source>
</evidence>
<keyword evidence="6 8" id="KW-1133">Transmembrane helix</keyword>
<keyword evidence="7 8" id="KW-0472">Membrane</keyword>
<evidence type="ECO:0000256" key="5">
    <source>
        <dbReference type="ARBA" id="ARBA00022692"/>
    </source>
</evidence>
<reference evidence="9" key="1">
    <citation type="submission" date="2020-05" db="EMBL/GenBank/DDBJ databases">
        <authorList>
            <person name="Chiriac C."/>
            <person name="Salcher M."/>
            <person name="Ghai R."/>
            <person name="Kavagutti S V."/>
        </authorList>
    </citation>
    <scope>NUCLEOTIDE SEQUENCE</scope>
</reference>
<protein>
    <submittedName>
        <fullName evidence="9">Unannotated protein</fullName>
    </submittedName>
</protein>
<evidence type="ECO:0000256" key="3">
    <source>
        <dbReference type="ARBA" id="ARBA00022475"/>
    </source>
</evidence>
<dbReference type="PANTHER" id="PTHR32196:SF21">
    <property type="entry name" value="ABC TRANSPORTER PERMEASE PROTEIN YPHD-RELATED"/>
    <property type="match status" value="1"/>
</dbReference>
<keyword evidence="2" id="KW-0813">Transport</keyword>
<dbReference type="GO" id="GO:0005886">
    <property type="term" value="C:plasma membrane"/>
    <property type="evidence" value="ECO:0007669"/>
    <property type="project" value="UniProtKB-SubCell"/>
</dbReference>
<keyword evidence="3" id="KW-1003">Cell membrane</keyword>
<keyword evidence="5 8" id="KW-0812">Transmembrane</keyword>
<dbReference type="EMBL" id="CAFBMR010000155">
    <property type="protein sequence ID" value="CAB4932568.1"/>
    <property type="molecule type" value="Genomic_DNA"/>
</dbReference>
<evidence type="ECO:0000256" key="4">
    <source>
        <dbReference type="ARBA" id="ARBA00022519"/>
    </source>
</evidence>
<sequence length="214" mass="21881">MNAVLTQYIKLSPVIATIATFGIVSGLGLLLRPTAGGAINSELMTFMTKKIGFIPAPFLVIIPLLIVADLVLWRSRYGLLIRAAGLEPNFATRLGLNVARMRVMSYVVAAIVAGIAGIVVAGQVGTGDATVGNGYTLLAIAAPVLGGASLLGGRGSFVGCLVGALMLALATAIVPALKLSDAVSYLLIGGLTLIALLAYSSGGGVFQRRRATSR</sequence>
<dbReference type="AlphaFoldDB" id="A0A6J7IMT9"/>
<feature type="transmembrane region" description="Helical" evidence="8">
    <location>
        <begin position="103"/>
        <end position="122"/>
    </location>
</feature>
<evidence type="ECO:0000256" key="7">
    <source>
        <dbReference type="ARBA" id="ARBA00023136"/>
    </source>
</evidence>
<gene>
    <name evidence="9" type="ORF">UFOPK3610_02010</name>
</gene>
<feature type="transmembrane region" description="Helical" evidence="8">
    <location>
        <begin position="158"/>
        <end position="177"/>
    </location>
</feature>
<dbReference type="GO" id="GO:0022857">
    <property type="term" value="F:transmembrane transporter activity"/>
    <property type="evidence" value="ECO:0007669"/>
    <property type="project" value="InterPro"/>
</dbReference>
<dbReference type="InterPro" id="IPR001851">
    <property type="entry name" value="ABC_transp_permease"/>
</dbReference>
<organism evidence="9">
    <name type="scientific">freshwater metagenome</name>
    <dbReference type="NCBI Taxonomy" id="449393"/>
    <lineage>
        <taxon>unclassified sequences</taxon>
        <taxon>metagenomes</taxon>
        <taxon>ecological metagenomes</taxon>
    </lineage>
</organism>
<feature type="transmembrane region" description="Helical" evidence="8">
    <location>
        <begin position="183"/>
        <end position="206"/>
    </location>
</feature>
<dbReference type="PANTHER" id="PTHR32196">
    <property type="entry name" value="ABC TRANSPORTER PERMEASE PROTEIN YPHD-RELATED-RELATED"/>
    <property type="match status" value="1"/>
</dbReference>
<evidence type="ECO:0000313" key="9">
    <source>
        <dbReference type="EMBL" id="CAB4932568.1"/>
    </source>
</evidence>
<accession>A0A6J7IMT9</accession>
<feature type="transmembrane region" description="Helical" evidence="8">
    <location>
        <begin position="12"/>
        <end position="31"/>
    </location>
</feature>